<feature type="signal peptide" evidence="16">
    <location>
        <begin position="1"/>
        <end position="23"/>
    </location>
</feature>
<keyword evidence="3 12" id="KW-1134">Transmembrane beta strand</keyword>
<keyword evidence="6 16" id="KW-0732">Signal</keyword>
<evidence type="ECO:0000256" key="4">
    <source>
        <dbReference type="ARBA" id="ARBA00022496"/>
    </source>
</evidence>
<keyword evidence="8" id="KW-0406">Ion transport</keyword>
<proteinExistence type="inferred from homology"/>
<keyword evidence="7" id="KW-0408">Iron</keyword>
<evidence type="ECO:0000256" key="15">
    <source>
        <dbReference type="SAM" id="MobiDB-lite"/>
    </source>
</evidence>
<evidence type="ECO:0000256" key="3">
    <source>
        <dbReference type="ARBA" id="ARBA00022452"/>
    </source>
</evidence>
<evidence type="ECO:0000256" key="9">
    <source>
        <dbReference type="ARBA" id="ARBA00023077"/>
    </source>
</evidence>
<dbReference type="Gene3D" id="2.40.170.20">
    <property type="entry name" value="TonB-dependent receptor, beta-barrel domain"/>
    <property type="match status" value="1"/>
</dbReference>
<keyword evidence="20" id="KW-1185">Reference proteome</keyword>
<dbReference type="InterPro" id="IPR036942">
    <property type="entry name" value="Beta-barrel_TonB_sf"/>
</dbReference>
<keyword evidence="19" id="KW-0675">Receptor</keyword>
<evidence type="ECO:0000256" key="8">
    <source>
        <dbReference type="ARBA" id="ARBA00023065"/>
    </source>
</evidence>
<feature type="region of interest" description="Disordered" evidence="15">
    <location>
        <begin position="25"/>
        <end position="60"/>
    </location>
</feature>
<dbReference type="AlphaFoldDB" id="A0A2U0SC51"/>
<evidence type="ECO:0000256" key="1">
    <source>
        <dbReference type="ARBA" id="ARBA00004571"/>
    </source>
</evidence>
<name>A0A2U0SC51_9SPHN</name>
<evidence type="ECO:0000313" key="19">
    <source>
        <dbReference type="EMBL" id="PVX28900.1"/>
    </source>
</evidence>
<keyword evidence="9 14" id="KW-0798">TonB box</keyword>
<dbReference type="OrthoDB" id="7614057at2"/>
<evidence type="ECO:0000256" key="11">
    <source>
        <dbReference type="ARBA" id="ARBA00023237"/>
    </source>
</evidence>
<gene>
    <name evidence="19" type="ORF">DD559_05775</name>
</gene>
<evidence type="ECO:0000256" key="10">
    <source>
        <dbReference type="ARBA" id="ARBA00023136"/>
    </source>
</evidence>
<comment type="caution">
    <text evidence="19">The sequence shown here is derived from an EMBL/GenBank/DDBJ whole genome shotgun (WGS) entry which is preliminary data.</text>
</comment>
<dbReference type="Pfam" id="PF07715">
    <property type="entry name" value="Plug"/>
    <property type="match status" value="1"/>
</dbReference>
<feature type="compositionally biased region" description="Low complexity" evidence="15">
    <location>
        <begin position="31"/>
        <end position="53"/>
    </location>
</feature>
<sequence>MRRRILLLSGTAAAFIGVSAASAQTTASPGSTASDGTTANAAAATNGPAAADTVDPAGQSANSGGLQEIIVTAQKTASSVQKTPIALRVVSGDDLRTSNITDVNGLQRLAPDLGVTTDTIYTKLSLRGVTAESIAEGADAALTVNIDGEYINRPAALNASFFDLDRIEVLKGPQGTLYGRNSTAGAINIITRKPEDRFGGYVSAGYGNYNAWNVEGAINLPIADGLAFRVAGIHTQHDGYRNNSVDGGTAGRNDGNKTDAGRATLAYTGSTLSGFLQGEYVRSRSSAFAQYGVPITTSTPGVVQVPTVGGGSDFIPRNSSFNLPKHDFPLVTDGFTNIENISFRGSLRYAISDGLELSYVGGYLINKTGTYVPLSGTPNYLQFVSNQPNADSRDWSNELRLSYHGPRGLFVQGGAFYFHEKQVVTQSIQILNPPFGPPGSEYAYVNIFYRPFVNLDSTGLFLQGDVPIVDTLKLTGGVRWSRDEKHALYVNSGLGFVNPRFGLIFPSATDILAVTGRPGRCKEADSGNYQSLDQCYNHSEVNWLAGAEWTPGAGHLLYAKVSTGYRSGGFDNLTNVVVNGQTVGTFQPEKITSYEIGTKNRFLHNTVEFNVSAFHYDYTDLQIDNFINPTVGHATVNAGRARFNGVDTDFSAALTPNDQFRVTFNYLDAKFTKFNAFATGVNGGTAVLDLKGNRPPQAPKVTIAVGYDHTFDLGMAGSLRAGAYTRFKSDYHLTSYNYAADLQEAYTQTDLSITWMDSSRKYSVQAFVRNVENYVPITFAQFTAGPPINLYNYAFGSPRTLGVNLSAKF</sequence>
<dbReference type="InterPro" id="IPR000531">
    <property type="entry name" value="Beta-barrel_TonB"/>
</dbReference>
<evidence type="ECO:0000256" key="16">
    <source>
        <dbReference type="SAM" id="SignalP"/>
    </source>
</evidence>
<dbReference type="PANTHER" id="PTHR32552:SF81">
    <property type="entry name" value="TONB-DEPENDENT OUTER MEMBRANE RECEPTOR"/>
    <property type="match status" value="1"/>
</dbReference>
<organism evidence="19 20">
    <name type="scientific">Sphingomonas pokkalii</name>
    <dbReference type="NCBI Taxonomy" id="2175090"/>
    <lineage>
        <taxon>Bacteria</taxon>
        <taxon>Pseudomonadati</taxon>
        <taxon>Pseudomonadota</taxon>
        <taxon>Alphaproteobacteria</taxon>
        <taxon>Sphingomonadales</taxon>
        <taxon>Sphingomonadaceae</taxon>
        <taxon>Sphingomonas</taxon>
    </lineage>
</organism>
<dbReference type="PANTHER" id="PTHR32552">
    <property type="entry name" value="FERRICHROME IRON RECEPTOR-RELATED"/>
    <property type="match status" value="1"/>
</dbReference>
<comment type="subcellular location">
    <subcellularLocation>
        <location evidence="1 12">Cell outer membrane</location>
        <topology evidence="1 12">Multi-pass membrane protein</topology>
    </subcellularLocation>
</comment>
<feature type="domain" description="TonB-dependent receptor-like beta-barrel" evidence="17">
    <location>
        <begin position="330"/>
        <end position="771"/>
    </location>
</feature>
<dbReference type="PROSITE" id="PS52016">
    <property type="entry name" value="TONB_DEPENDENT_REC_3"/>
    <property type="match status" value="1"/>
</dbReference>
<feature type="short sequence motif" description="TonB C-terminal box" evidence="13">
    <location>
        <begin position="792"/>
        <end position="809"/>
    </location>
</feature>
<evidence type="ECO:0000256" key="12">
    <source>
        <dbReference type="PROSITE-ProRule" id="PRU01360"/>
    </source>
</evidence>
<dbReference type="EMBL" id="QENQ01000001">
    <property type="protein sequence ID" value="PVX28900.1"/>
    <property type="molecule type" value="Genomic_DNA"/>
</dbReference>
<dbReference type="SUPFAM" id="SSF56935">
    <property type="entry name" value="Porins"/>
    <property type="match status" value="1"/>
</dbReference>
<keyword evidence="4" id="KW-0410">Iron transport</keyword>
<evidence type="ECO:0000256" key="2">
    <source>
        <dbReference type="ARBA" id="ARBA00022448"/>
    </source>
</evidence>
<evidence type="ECO:0000259" key="17">
    <source>
        <dbReference type="Pfam" id="PF00593"/>
    </source>
</evidence>
<evidence type="ECO:0000256" key="13">
    <source>
        <dbReference type="PROSITE-ProRule" id="PRU10144"/>
    </source>
</evidence>
<dbReference type="InterPro" id="IPR010917">
    <property type="entry name" value="TonB_rcpt_CS"/>
</dbReference>
<feature type="chain" id="PRO_5015496093" evidence="16">
    <location>
        <begin position="24"/>
        <end position="809"/>
    </location>
</feature>
<dbReference type="InterPro" id="IPR039426">
    <property type="entry name" value="TonB-dep_rcpt-like"/>
</dbReference>
<dbReference type="Proteomes" id="UP000245890">
    <property type="component" value="Unassembled WGS sequence"/>
</dbReference>
<dbReference type="PROSITE" id="PS01156">
    <property type="entry name" value="TONB_DEPENDENT_REC_2"/>
    <property type="match status" value="1"/>
</dbReference>
<reference evidence="19 20" key="1">
    <citation type="submission" date="2018-05" db="EMBL/GenBank/DDBJ databases">
        <title>Description of Sphingomonas pokkalii sp nov, isolated from the rhizosphere of saline tolerant pokkali rice and its draft genome analysis.</title>
        <authorList>
            <person name="Menon R."/>
            <person name="Kumari S."/>
            <person name="Rameshkumar N."/>
        </authorList>
    </citation>
    <scope>NUCLEOTIDE SEQUENCE [LARGE SCALE GENOMIC DNA]</scope>
    <source>
        <strain evidence="19 20">L3B27</strain>
    </source>
</reference>
<dbReference type="Pfam" id="PF00593">
    <property type="entry name" value="TonB_dep_Rec_b-barrel"/>
    <property type="match status" value="1"/>
</dbReference>
<accession>A0A2U0SC51</accession>
<keyword evidence="11 12" id="KW-0998">Cell outer membrane</keyword>
<comment type="similarity">
    <text evidence="12 14">Belongs to the TonB-dependent receptor family.</text>
</comment>
<dbReference type="RefSeq" id="WP_116468344.1">
    <property type="nucleotide sequence ID" value="NZ_QENQ01000001.1"/>
</dbReference>
<dbReference type="GO" id="GO:0009279">
    <property type="term" value="C:cell outer membrane"/>
    <property type="evidence" value="ECO:0007669"/>
    <property type="project" value="UniProtKB-SubCell"/>
</dbReference>
<evidence type="ECO:0000313" key="20">
    <source>
        <dbReference type="Proteomes" id="UP000245890"/>
    </source>
</evidence>
<evidence type="ECO:0000256" key="14">
    <source>
        <dbReference type="RuleBase" id="RU003357"/>
    </source>
</evidence>
<evidence type="ECO:0000256" key="6">
    <source>
        <dbReference type="ARBA" id="ARBA00022729"/>
    </source>
</evidence>
<evidence type="ECO:0000256" key="5">
    <source>
        <dbReference type="ARBA" id="ARBA00022692"/>
    </source>
</evidence>
<keyword evidence="10 12" id="KW-0472">Membrane</keyword>
<dbReference type="GO" id="GO:0006826">
    <property type="term" value="P:iron ion transport"/>
    <property type="evidence" value="ECO:0007669"/>
    <property type="project" value="UniProtKB-KW"/>
</dbReference>
<evidence type="ECO:0000256" key="7">
    <source>
        <dbReference type="ARBA" id="ARBA00023004"/>
    </source>
</evidence>
<feature type="domain" description="TonB-dependent receptor plug" evidence="18">
    <location>
        <begin position="80"/>
        <end position="186"/>
    </location>
</feature>
<protein>
    <submittedName>
        <fullName evidence="19">TonB-dependent receptor</fullName>
    </submittedName>
</protein>
<dbReference type="InterPro" id="IPR012910">
    <property type="entry name" value="Plug_dom"/>
</dbReference>
<evidence type="ECO:0000259" key="18">
    <source>
        <dbReference type="Pfam" id="PF07715"/>
    </source>
</evidence>
<keyword evidence="2 12" id="KW-0813">Transport</keyword>
<keyword evidence="5 12" id="KW-0812">Transmembrane</keyword>